<gene>
    <name evidence="2" type="ORF">Sxan_25420</name>
</gene>
<name>A0A919H1W7_9ACTN</name>
<dbReference type="SUPFAM" id="SSF159888">
    <property type="entry name" value="YdhG-like"/>
    <property type="match status" value="1"/>
</dbReference>
<evidence type="ECO:0008006" key="4">
    <source>
        <dbReference type="Google" id="ProtNLM"/>
    </source>
</evidence>
<evidence type="ECO:0000313" key="2">
    <source>
        <dbReference type="EMBL" id="GHI85178.1"/>
    </source>
</evidence>
<dbReference type="AlphaFoldDB" id="A0A919H1W7"/>
<keyword evidence="3" id="KW-1185">Reference proteome</keyword>
<organism evidence="2 3">
    <name type="scientific">Streptomyces xanthophaeus</name>
    <dbReference type="NCBI Taxonomy" id="67385"/>
    <lineage>
        <taxon>Bacteria</taxon>
        <taxon>Bacillati</taxon>
        <taxon>Actinomycetota</taxon>
        <taxon>Actinomycetes</taxon>
        <taxon>Kitasatosporales</taxon>
        <taxon>Streptomycetaceae</taxon>
        <taxon>Streptomyces</taxon>
    </lineage>
</organism>
<comment type="caution">
    <text evidence="2">The sequence shown here is derived from an EMBL/GenBank/DDBJ whole genome shotgun (WGS) entry which is preliminary data.</text>
</comment>
<accession>A0A919H1W7</accession>
<dbReference type="EMBL" id="BNEE01000006">
    <property type="protein sequence ID" value="GHI85178.1"/>
    <property type="molecule type" value="Genomic_DNA"/>
</dbReference>
<proteinExistence type="predicted"/>
<dbReference type="Proteomes" id="UP000600026">
    <property type="component" value="Unassembled WGS sequence"/>
</dbReference>
<protein>
    <recommendedName>
        <fullName evidence="4">DUF1801 domain-containing protein</fullName>
    </recommendedName>
</protein>
<reference evidence="2" key="1">
    <citation type="submission" date="2020-09" db="EMBL/GenBank/DDBJ databases">
        <title>Whole genome shotgun sequence of Streptomyces xanthophaeus NBRC 12829.</title>
        <authorList>
            <person name="Komaki H."/>
            <person name="Tamura T."/>
        </authorList>
    </citation>
    <scope>NUCLEOTIDE SEQUENCE</scope>
    <source>
        <strain evidence="2">NBRC 12829</strain>
    </source>
</reference>
<feature type="region of interest" description="Disordered" evidence="1">
    <location>
        <begin position="52"/>
        <end position="99"/>
    </location>
</feature>
<evidence type="ECO:0000256" key="1">
    <source>
        <dbReference type="SAM" id="MobiDB-lite"/>
    </source>
</evidence>
<sequence>MAHMARWRAFSARSAPIASVASDMAASQGSERPLVRAYAASAGAAVRLRVSGTGPSWGAAATAPPPHPPAGPTAAGTNGVRARRRGGEEASAEGSTCSAAGIWSPSKSLHIEVLKGENVMSKTDGTRHEGFTAEERAAMKDHAQELKAAARRSSRADKAAEAERDVLAKIAEMQDSDRIMAERVHAVIAASAPVLAPKLWYGMPAYALDGKVVCFFQSAEKFKARYATLGFSDLARLDEGTMWAAGFALTEVTAEVEARIGALVKQAVS</sequence>
<dbReference type="Gene3D" id="3.90.1150.200">
    <property type="match status" value="1"/>
</dbReference>
<evidence type="ECO:0000313" key="3">
    <source>
        <dbReference type="Proteomes" id="UP000600026"/>
    </source>
</evidence>